<gene>
    <name evidence="5" type="ORF">HII31_08076</name>
</gene>
<proteinExistence type="inferred from homology"/>
<dbReference type="Gene3D" id="3.40.710.10">
    <property type="entry name" value="DD-peptidase/beta-lactamase superfamily"/>
    <property type="match status" value="2"/>
</dbReference>
<dbReference type="Pfam" id="PF26335">
    <property type="entry name" value="ARB_00930_C"/>
    <property type="match status" value="1"/>
</dbReference>
<sequence length="539" mass="59492">MILLAAVILLFVAVRSDLTICPIKGQQFPKPTSLGKEATFLNATKTIEDYVKANLTQSPWNQTTFSLGLFSVDTDGLLYEYHHTDESVASSSIGTKAANADSIYRIASISKIFTVYLWLIKSGHKHFNSPITEFIPQLAESQPQDDYYPLPDWKEITVGDLAMFLGGIARDYGLNDVALSNYVTSMLPASINNLPDNEPEANVPVCGFFTAELNYSSCADQVYIRGLSELAASFPSAYTPSYSNANSLFWALHWQILDVIPGGDAQKSGWDNNLGPLAAAAGVYSTVNDLAIFGKSILNSSLIPASTTRRWFSTVSFVERQDQGVGHGWQIFRKKVGIRTVDMYAKDGYWGVYTSLFLIIPDYDFGIALLTASQNATGKVKNDLPNVVVNALLPVLEDIARQQSHQNFAGHYKTATGNSSVVITTDDWPALKVTEYISDGVDLLDTVFGLFGEDIDFRLIPNHLYPGPRKVGFTGVYQPPAKPLPEDQWYFPCQAWLDIDDFTYGNVPLGQMVFDVDETGRACSVQLTALQQKLDRKQV</sequence>
<evidence type="ECO:0000259" key="4">
    <source>
        <dbReference type="Pfam" id="PF26335"/>
    </source>
</evidence>
<dbReference type="InterPro" id="IPR058664">
    <property type="entry name" value="ARB_00930-like_C"/>
</dbReference>
<evidence type="ECO:0000313" key="5">
    <source>
        <dbReference type="EMBL" id="KAF7190917.1"/>
    </source>
</evidence>
<comment type="caution">
    <text evidence="5">The sequence shown here is derived from an EMBL/GenBank/DDBJ whole genome shotgun (WGS) entry which is preliminary data.</text>
</comment>
<dbReference type="InterPro" id="IPR051478">
    <property type="entry name" value="Beta-lactamase-like_AB/R"/>
</dbReference>
<protein>
    <submittedName>
        <fullName evidence="5">Beta-lactamase-like protein sdnR</fullName>
    </submittedName>
</protein>
<dbReference type="InterPro" id="IPR001466">
    <property type="entry name" value="Beta-lactam-related"/>
</dbReference>
<dbReference type="AlphaFoldDB" id="A0A8H6VHQ1"/>
<dbReference type="EMBL" id="JABCIY010000168">
    <property type="protein sequence ID" value="KAF7190917.1"/>
    <property type="molecule type" value="Genomic_DNA"/>
</dbReference>
<organism evidence="5 6">
    <name type="scientific">Pseudocercospora fuligena</name>
    <dbReference type="NCBI Taxonomy" id="685502"/>
    <lineage>
        <taxon>Eukaryota</taxon>
        <taxon>Fungi</taxon>
        <taxon>Dikarya</taxon>
        <taxon>Ascomycota</taxon>
        <taxon>Pezizomycotina</taxon>
        <taxon>Dothideomycetes</taxon>
        <taxon>Dothideomycetidae</taxon>
        <taxon>Mycosphaerellales</taxon>
        <taxon>Mycosphaerellaceae</taxon>
        <taxon>Pseudocercospora</taxon>
    </lineage>
</organism>
<evidence type="ECO:0000256" key="2">
    <source>
        <dbReference type="SAM" id="SignalP"/>
    </source>
</evidence>
<keyword evidence="6" id="KW-1185">Reference proteome</keyword>
<dbReference type="Proteomes" id="UP000660729">
    <property type="component" value="Unassembled WGS sequence"/>
</dbReference>
<reference evidence="5" key="1">
    <citation type="submission" date="2020-04" db="EMBL/GenBank/DDBJ databases">
        <title>Draft genome resource of the tomato pathogen Pseudocercospora fuligena.</title>
        <authorList>
            <person name="Zaccaron A."/>
        </authorList>
    </citation>
    <scope>NUCLEOTIDE SEQUENCE</scope>
    <source>
        <strain evidence="5">PF001</strain>
    </source>
</reference>
<feature type="signal peptide" evidence="2">
    <location>
        <begin position="1"/>
        <end position="16"/>
    </location>
</feature>
<comment type="similarity">
    <text evidence="1">Belongs to the beta-lactamase family.</text>
</comment>
<keyword evidence="2" id="KW-0732">Signal</keyword>
<dbReference type="SUPFAM" id="SSF56601">
    <property type="entry name" value="beta-lactamase/transpeptidase-like"/>
    <property type="match status" value="1"/>
</dbReference>
<name>A0A8H6VHQ1_9PEZI</name>
<evidence type="ECO:0000259" key="3">
    <source>
        <dbReference type="Pfam" id="PF00144"/>
    </source>
</evidence>
<dbReference type="PANTHER" id="PTHR22935">
    <property type="entry name" value="PENICILLIN-BINDING PROTEIN"/>
    <property type="match status" value="1"/>
</dbReference>
<dbReference type="InterPro" id="IPR012338">
    <property type="entry name" value="Beta-lactam/transpept-like"/>
</dbReference>
<feature type="chain" id="PRO_5034781249" evidence="2">
    <location>
        <begin position="17"/>
        <end position="539"/>
    </location>
</feature>
<evidence type="ECO:0000256" key="1">
    <source>
        <dbReference type="ARBA" id="ARBA00038473"/>
    </source>
</evidence>
<accession>A0A8H6VHQ1</accession>
<dbReference type="OrthoDB" id="10250282at2759"/>
<evidence type="ECO:0000313" key="6">
    <source>
        <dbReference type="Proteomes" id="UP000660729"/>
    </source>
</evidence>
<dbReference type="PANTHER" id="PTHR22935:SF95">
    <property type="entry name" value="BETA-LACTAMASE-LIKE 1-RELATED"/>
    <property type="match status" value="1"/>
</dbReference>
<feature type="domain" description="Beta-lactamase-related" evidence="3">
    <location>
        <begin position="268"/>
        <end position="383"/>
    </location>
</feature>
<dbReference type="Pfam" id="PF00144">
    <property type="entry name" value="Beta-lactamase"/>
    <property type="match status" value="1"/>
</dbReference>
<feature type="domain" description="Beta-lactamase-like ARB-00930-like C-terminal" evidence="4">
    <location>
        <begin position="400"/>
        <end position="537"/>
    </location>
</feature>